<protein>
    <submittedName>
        <fullName evidence="1">Uncharacterized protein</fullName>
    </submittedName>
</protein>
<organism evidence="1 2">
    <name type="scientific">Caenorhabditis japonica</name>
    <dbReference type="NCBI Taxonomy" id="281687"/>
    <lineage>
        <taxon>Eukaryota</taxon>
        <taxon>Metazoa</taxon>
        <taxon>Ecdysozoa</taxon>
        <taxon>Nematoda</taxon>
        <taxon>Chromadorea</taxon>
        <taxon>Rhabditida</taxon>
        <taxon>Rhabditina</taxon>
        <taxon>Rhabditomorpha</taxon>
        <taxon>Rhabditoidea</taxon>
        <taxon>Rhabditidae</taxon>
        <taxon>Peloderinae</taxon>
        <taxon>Caenorhabditis</taxon>
    </lineage>
</organism>
<reference evidence="1" key="2">
    <citation type="submission" date="2022-06" db="UniProtKB">
        <authorList>
            <consortium name="EnsemblMetazoa"/>
        </authorList>
    </citation>
    <scope>IDENTIFICATION</scope>
    <source>
        <strain evidence="1">DF5081</strain>
    </source>
</reference>
<reference evidence="2" key="1">
    <citation type="submission" date="2010-08" db="EMBL/GenBank/DDBJ databases">
        <authorList>
            <consortium name="Caenorhabditis japonica Sequencing Consortium"/>
            <person name="Wilson R.K."/>
        </authorList>
    </citation>
    <scope>NUCLEOTIDE SEQUENCE [LARGE SCALE GENOMIC DNA]</scope>
    <source>
        <strain evidence="2">DF5081</strain>
    </source>
</reference>
<accession>A0A8R1E3T6</accession>
<dbReference type="AlphaFoldDB" id="A0A8R1E3T6"/>
<evidence type="ECO:0000313" key="1">
    <source>
        <dbReference type="EnsemblMetazoa" id="CJA18996.1"/>
    </source>
</evidence>
<name>A0A8R1E3T6_CAEJA</name>
<dbReference type="EnsemblMetazoa" id="CJA18996.1">
    <property type="protein sequence ID" value="CJA18996.1"/>
    <property type="gene ID" value="WBGene00138199"/>
</dbReference>
<keyword evidence="2" id="KW-1185">Reference proteome</keyword>
<sequence length="89" mass="10570">MTNEQLADIVDTRRDILDHIEELQTIGHDEESRHIEYTRTMMVIVDFLIFVGELPYLPEHEMLCVVLEQNLKKLQEVYVVLLQYFPPIV</sequence>
<proteinExistence type="predicted"/>
<evidence type="ECO:0000313" key="2">
    <source>
        <dbReference type="Proteomes" id="UP000005237"/>
    </source>
</evidence>
<dbReference type="Proteomes" id="UP000005237">
    <property type="component" value="Unassembled WGS sequence"/>
</dbReference>